<protein>
    <submittedName>
        <fullName evidence="2">Uncharacterized protein</fullName>
    </submittedName>
</protein>
<evidence type="ECO:0000313" key="2">
    <source>
        <dbReference type="EMBL" id="KFH47651.1"/>
    </source>
</evidence>
<keyword evidence="1" id="KW-1133">Transmembrane helix</keyword>
<evidence type="ECO:0000313" key="3">
    <source>
        <dbReference type="Proteomes" id="UP000029964"/>
    </source>
</evidence>
<keyword evidence="1" id="KW-0812">Transmembrane</keyword>
<dbReference type="Proteomes" id="UP000029964">
    <property type="component" value="Unassembled WGS sequence"/>
</dbReference>
<sequence length="70" mass="8339">MQISCIEVFITARWGSHEHLLPTLCYYKYMAHTSRQQFHTYLIIHAHFINCLYSILILAKQRVGKENEEV</sequence>
<organism evidence="2 3">
    <name type="scientific">Hapsidospora chrysogenum (strain ATCC 11550 / CBS 779.69 / DSM 880 / IAM 14645 / JCM 23072 / IMI 49137)</name>
    <name type="common">Acremonium chrysogenum</name>
    <dbReference type="NCBI Taxonomy" id="857340"/>
    <lineage>
        <taxon>Eukaryota</taxon>
        <taxon>Fungi</taxon>
        <taxon>Dikarya</taxon>
        <taxon>Ascomycota</taxon>
        <taxon>Pezizomycotina</taxon>
        <taxon>Sordariomycetes</taxon>
        <taxon>Hypocreomycetidae</taxon>
        <taxon>Hypocreales</taxon>
        <taxon>Bionectriaceae</taxon>
        <taxon>Hapsidospora</taxon>
    </lineage>
</organism>
<keyword evidence="3" id="KW-1185">Reference proteome</keyword>
<evidence type="ECO:0000256" key="1">
    <source>
        <dbReference type="SAM" id="Phobius"/>
    </source>
</evidence>
<feature type="transmembrane region" description="Helical" evidence="1">
    <location>
        <begin position="38"/>
        <end position="59"/>
    </location>
</feature>
<proteinExistence type="predicted"/>
<comment type="caution">
    <text evidence="2">The sequence shown here is derived from an EMBL/GenBank/DDBJ whole genome shotgun (WGS) entry which is preliminary data.</text>
</comment>
<dbReference type="AlphaFoldDB" id="A0A086TE69"/>
<reference evidence="3" key="1">
    <citation type="journal article" date="2014" name="Genome Announc.">
        <title>Genome sequence and annotation of Acremonium chrysogenum, producer of the beta-lactam antibiotic cephalosporin C.</title>
        <authorList>
            <person name="Terfehr D."/>
            <person name="Dahlmann T.A."/>
            <person name="Specht T."/>
            <person name="Zadra I."/>
            <person name="Kuernsteiner H."/>
            <person name="Kueck U."/>
        </authorList>
    </citation>
    <scope>NUCLEOTIDE SEQUENCE [LARGE SCALE GENOMIC DNA]</scope>
    <source>
        <strain evidence="3">ATCC 11550 / CBS 779.69 / DSM 880 / IAM 14645 / JCM 23072 / IMI 49137</strain>
    </source>
</reference>
<accession>A0A086TE69</accession>
<gene>
    <name evidence="2" type="ORF">ACRE_015420</name>
</gene>
<keyword evidence="1" id="KW-0472">Membrane</keyword>
<name>A0A086TE69_HAPC1</name>
<dbReference type="HOGENOM" id="CLU_2757196_0_0_1"/>
<dbReference type="EMBL" id="JPKY01000008">
    <property type="protein sequence ID" value="KFH47651.1"/>
    <property type="molecule type" value="Genomic_DNA"/>
</dbReference>